<organism evidence="3 4">
    <name type="scientific">Candidatus Haliotispira prima</name>
    <dbReference type="NCBI Taxonomy" id="3034016"/>
    <lineage>
        <taxon>Bacteria</taxon>
        <taxon>Pseudomonadati</taxon>
        <taxon>Spirochaetota</taxon>
        <taxon>Spirochaetia</taxon>
        <taxon>Spirochaetales</taxon>
        <taxon>Spirochaetaceae</taxon>
        <taxon>Candidatus Haliotispira</taxon>
    </lineage>
</organism>
<dbReference type="Gene3D" id="3.90.79.10">
    <property type="entry name" value="Nucleoside Triphosphate Pyrophosphohydrolase"/>
    <property type="match status" value="1"/>
</dbReference>
<evidence type="ECO:0000259" key="2">
    <source>
        <dbReference type="PROSITE" id="PS51462"/>
    </source>
</evidence>
<dbReference type="InterPro" id="IPR015797">
    <property type="entry name" value="NUDIX_hydrolase-like_dom_sf"/>
</dbReference>
<dbReference type="EMBL" id="CP123443">
    <property type="protein sequence ID" value="WGK70132.1"/>
    <property type="molecule type" value="Genomic_DNA"/>
</dbReference>
<feature type="domain" description="Nudix hydrolase" evidence="2">
    <location>
        <begin position="35"/>
        <end position="193"/>
    </location>
</feature>
<protein>
    <submittedName>
        <fullName evidence="3">NUDIX domain-containing protein</fullName>
    </submittedName>
</protein>
<evidence type="ECO:0000256" key="1">
    <source>
        <dbReference type="ARBA" id="ARBA00022801"/>
    </source>
</evidence>
<dbReference type="PROSITE" id="PS00893">
    <property type="entry name" value="NUDIX_BOX"/>
    <property type="match status" value="1"/>
</dbReference>
<gene>
    <name evidence="3" type="ORF">P0082_04530</name>
</gene>
<proteinExistence type="predicted"/>
<dbReference type="Pfam" id="PF00293">
    <property type="entry name" value="NUDIX"/>
    <property type="match status" value="1"/>
</dbReference>
<dbReference type="SUPFAM" id="SSF55811">
    <property type="entry name" value="Nudix"/>
    <property type="match status" value="1"/>
</dbReference>
<dbReference type="PROSITE" id="PS51462">
    <property type="entry name" value="NUDIX"/>
    <property type="match status" value="1"/>
</dbReference>
<dbReference type="CDD" id="cd04692">
    <property type="entry name" value="NUDIX_Hydrolase"/>
    <property type="match status" value="1"/>
</dbReference>
<accession>A0ABY8MJI6</accession>
<reference evidence="3 4" key="1">
    <citation type="submission" date="2023-04" db="EMBL/GenBank/DDBJ databases">
        <title>Spirochaete genome identified in red abalone sample constitutes a novel genus.</title>
        <authorList>
            <person name="Sharma S.P."/>
            <person name="Purcell C.M."/>
            <person name="Hyde J.R."/>
            <person name="Severin A.J."/>
        </authorList>
    </citation>
    <scope>NUCLEOTIDE SEQUENCE [LARGE SCALE GENOMIC DNA]</scope>
    <source>
        <strain evidence="3 4">SP-2023</strain>
    </source>
</reference>
<keyword evidence="1" id="KW-0378">Hydrolase</keyword>
<dbReference type="InterPro" id="IPR020084">
    <property type="entry name" value="NUDIX_hydrolase_CS"/>
</dbReference>
<evidence type="ECO:0000313" key="3">
    <source>
        <dbReference type="EMBL" id="WGK70132.1"/>
    </source>
</evidence>
<name>A0ABY8MJI6_9SPIO</name>
<dbReference type="PANTHER" id="PTHR10885:SF0">
    <property type="entry name" value="ISOPENTENYL-DIPHOSPHATE DELTA-ISOMERASE"/>
    <property type="match status" value="1"/>
</dbReference>
<dbReference type="PANTHER" id="PTHR10885">
    <property type="entry name" value="ISOPENTENYL-DIPHOSPHATE DELTA-ISOMERASE"/>
    <property type="match status" value="1"/>
</dbReference>
<dbReference type="InterPro" id="IPR000086">
    <property type="entry name" value="NUDIX_hydrolase_dom"/>
</dbReference>
<dbReference type="Proteomes" id="UP001228690">
    <property type="component" value="Chromosome"/>
</dbReference>
<dbReference type="RefSeq" id="WP_326928339.1">
    <property type="nucleotide sequence ID" value="NZ_CP123443.1"/>
</dbReference>
<keyword evidence="4" id="KW-1185">Reference proteome</keyword>
<evidence type="ECO:0000313" key="4">
    <source>
        <dbReference type="Proteomes" id="UP001228690"/>
    </source>
</evidence>
<sequence length="249" mass="28607">MSEEMLSEEMLPVWSAAGLDTGCFESKSVVHRRGLWHPTAQIWLYRLLPRPDRSVLDDEAEMELLLQLRSPEKDNFPGCWDVSIAGHVSVGETVEQGALRELEEELGLGLQIRDLQFLFRMPYYGHYENDLRDCEWQHVYLARLPFGFDTSTLRLQQSEVSAVRWVSPAELSSEWADFAFGHGSGRNKTWQGYQVRGFALHRHYPSEASPDGQRAPKSKITENYYWAEIQQAFESLQIPVFAPTRSGIL</sequence>